<dbReference type="InterPro" id="IPR018711">
    <property type="entry name" value="NAGPA"/>
</dbReference>
<keyword evidence="1" id="KW-0732">Signal</keyword>
<protein>
    <submittedName>
        <fullName evidence="4">Uncharacterized protein</fullName>
    </submittedName>
</protein>
<dbReference type="PROSITE" id="PS51766">
    <property type="entry name" value="DOCKERIN"/>
    <property type="match status" value="1"/>
</dbReference>
<feature type="signal peptide" evidence="1">
    <location>
        <begin position="1"/>
        <end position="29"/>
    </location>
</feature>
<dbReference type="InterPro" id="IPR036439">
    <property type="entry name" value="Dockerin_dom_sf"/>
</dbReference>
<proteinExistence type="predicted"/>
<feature type="domain" description="Dockerin" evidence="3">
    <location>
        <begin position="29"/>
        <end position="96"/>
    </location>
</feature>
<evidence type="ECO:0000259" key="2">
    <source>
        <dbReference type="PROSITE" id="PS50206"/>
    </source>
</evidence>
<dbReference type="Proteomes" id="UP000036923">
    <property type="component" value="Unassembled WGS sequence"/>
</dbReference>
<gene>
    <name evidence="4" type="ORF">Bccel_3128</name>
</gene>
<dbReference type="EMBL" id="LGTC01000001">
    <property type="protein sequence ID" value="KNY27857.1"/>
    <property type="molecule type" value="Genomic_DNA"/>
</dbReference>
<dbReference type="RefSeq" id="WP_050753500.1">
    <property type="nucleotide sequence ID" value="NZ_JQKC01000017.1"/>
</dbReference>
<comment type="caution">
    <text evidence="4">The sequence shown here is derived from an EMBL/GenBank/DDBJ whole genome shotgun (WGS) entry which is preliminary data.</text>
</comment>
<keyword evidence="5" id="KW-1185">Reference proteome</keyword>
<dbReference type="InterPro" id="IPR016134">
    <property type="entry name" value="Dockerin_dom"/>
</dbReference>
<dbReference type="PROSITE" id="PS50206">
    <property type="entry name" value="RHODANESE_3"/>
    <property type="match status" value="1"/>
</dbReference>
<name>A0A0L6JR49_9FIRM</name>
<dbReference type="PANTHER" id="PTHR40446">
    <property type="entry name" value="N-ACETYLGLUCOSAMINE-1-PHOSPHODIESTER ALPHA-N-ACETYLGLUCOSAMINIDASE"/>
    <property type="match status" value="1"/>
</dbReference>
<feature type="chain" id="PRO_5039529432" evidence="1">
    <location>
        <begin position="30"/>
        <end position="367"/>
    </location>
</feature>
<evidence type="ECO:0000313" key="4">
    <source>
        <dbReference type="EMBL" id="KNY27857.1"/>
    </source>
</evidence>
<evidence type="ECO:0000313" key="5">
    <source>
        <dbReference type="Proteomes" id="UP000036923"/>
    </source>
</evidence>
<evidence type="ECO:0000256" key="1">
    <source>
        <dbReference type="SAM" id="SignalP"/>
    </source>
</evidence>
<dbReference type="SUPFAM" id="SSF63446">
    <property type="entry name" value="Type I dockerin domain"/>
    <property type="match status" value="1"/>
</dbReference>
<dbReference type="OrthoDB" id="9809781at2"/>
<sequence precursor="true">MNTKKILILALICSIIATCFVQTSVLSNASTPPGDLSNDGIINMSDVILLAGVFSSYRGDSKYVELYDLSNDGVINMSDVIILAGNFNKTATSATSIVKPTSTPTIKSTPTPIPTVSTTAQVDDWNYKSATTNISIKKVQTGTGSSMITYFIADVKLSGDSTILSAFAKNTFGKNITETTSKMAKDNNAIFAVNGNYYGFRNDGIEIRNGKLYRNVPVRDCLILYKNGLMETANEKNISTTTLLSNGALQVVSFGPILVKSGTALTTFVNMPSDQGATYLLPAHPRTGIGMVEPNHFIFIVVDGRSPRYSAGMTMIDFAKLFQDLGCKEAYNLDGGLSSTMYFNGRVVNMPGGSTTERAISDILYVK</sequence>
<dbReference type="Pfam" id="PF09992">
    <property type="entry name" value="NAGPA"/>
    <property type="match status" value="1"/>
</dbReference>
<reference evidence="5" key="1">
    <citation type="submission" date="2015-07" db="EMBL/GenBank/DDBJ databases">
        <title>Near-Complete Genome Sequence of the Cellulolytic Bacterium Bacteroides (Pseudobacteroides) cellulosolvens ATCC 35603.</title>
        <authorList>
            <person name="Dassa B."/>
            <person name="Utturkar S.M."/>
            <person name="Klingeman D.M."/>
            <person name="Hurt R.A."/>
            <person name="Keller M."/>
            <person name="Xu J."/>
            <person name="Reddy Y.H.K."/>
            <person name="Borovok I."/>
            <person name="Grinberg I.R."/>
            <person name="Lamed R."/>
            <person name="Zhivin O."/>
            <person name="Bayer E.A."/>
            <person name="Brown S.D."/>
        </authorList>
    </citation>
    <scope>NUCLEOTIDE SEQUENCE [LARGE SCALE GENOMIC DNA]</scope>
    <source>
        <strain evidence="5">DSM 2933</strain>
    </source>
</reference>
<dbReference type="STRING" id="398512.Bccel_3128"/>
<dbReference type="eggNOG" id="COG4632">
    <property type="taxonomic scope" value="Bacteria"/>
</dbReference>
<feature type="domain" description="Rhodanese" evidence="2">
    <location>
        <begin position="300"/>
        <end position="349"/>
    </location>
</feature>
<accession>A0A0L6JR49</accession>
<dbReference type="InterPro" id="IPR002105">
    <property type="entry name" value="Dockerin_1_rpt"/>
</dbReference>
<dbReference type="InterPro" id="IPR001763">
    <property type="entry name" value="Rhodanese-like_dom"/>
</dbReference>
<evidence type="ECO:0000259" key="3">
    <source>
        <dbReference type="PROSITE" id="PS51766"/>
    </source>
</evidence>
<dbReference type="Pfam" id="PF00404">
    <property type="entry name" value="Dockerin_1"/>
    <property type="match status" value="1"/>
</dbReference>
<dbReference type="PANTHER" id="PTHR40446:SF2">
    <property type="entry name" value="N-ACETYLGLUCOSAMINE-1-PHOSPHODIESTER ALPHA-N-ACETYLGLUCOSAMINIDASE"/>
    <property type="match status" value="1"/>
</dbReference>
<dbReference type="CDD" id="cd14254">
    <property type="entry name" value="Dockerin_II"/>
    <property type="match status" value="1"/>
</dbReference>
<dbReference type="GO" id="GO:0000272">
    <property type="term" value="P:polysaccharide catabolic process"/>
    <property type="evidence" value="ECO:0007669"/>
    <property type="project" value="InterPro"/>
</dbReference>
<dbReference type="AlphaFoldDB" id="A0A0L6JR49"/>
<organism evidence="4 5">
    <name type="scientific">Pseudobacteroides cellulosolvens ATCC 35603 = DSM 2933</name>
    <dbReference type="NCBI Taxonomy" id="398512"/>
    <lineage>
        <taxon>Bacteria</taxon>
        <taxon>Bacillati</taxon>
        <taxon>Bacillota</taxon>
        <taxon>Clostridia</taxon>
        <taxon>Eubacteriales</taxon>
        <taxon>Oscillospiraceae</taxon>
        <taxon>Pseudobacteroides</taxon>
    </lineage>
</organism>
<dbReference type="PROSITE" id="PS00018">
    <property type="entry name" value="EF_HAND_1"/>
    <property type="match status" value="1"/>
</dbReference>
<dbReference type="InterPro" id="IPR018247">
    <property type="entry name" value="EF_Hand_1_Ca_BS"/>
</dbReference>
<dbReference type="GO" id="GO:0004553">
    <property type="term" value="F:hydrolase activity, hydrolyzing O-glycosyl compounds"/>
    <property type="evidence" value="ECO:0007669"/>
    <property type="project" value="InterPro"/>
</dbReference>
<dbReference type="Gene3D" id="2.60.40.4130">
    <property type="match status" value="1"/>
</dbReference>